<feature type="transmembrane region" description="Helical" evidence="8">
    <location>
        <begin position="20"/>
        <end position="38"/>
    </location>
</feature>
<protein>
    <submittedName>
        <fullName evidence="9">BCCT family transporter</fullName>
    </submittedName>
</protein>
<accession>A0ABY5HLR2</accession>
<keyword evidence="4" id="KW-1003">Cell membrane</keyword>
<evidence type="ECO:0000256" key="2">
    <source>
        <dbReference type="ARBA" id="ARBA00005658"/>
    </source>
</evidence>
<dbReference type="NCBIfam" id="TIGR00842">
    <property type="entry name" value="bcct"/>
    <property type="match status" value="1"/>
</dbReference>
<dbReference type="Pfam" id="PF02028">
    <property type="entry name" value="BCCT"/>
    <property type="match status" value="1"/>
</dbReference>
<evidence type="ECO:0000256" key="3">
    <source>
        <dbReference type="ARBA" id="ARBA00022448"/>
    </source>
</evidence>
<dbReference type="Proteomes" id="UP001058461">
    <property type="component" value="Chromosome"/>
</dbReference>
<comment type="similarity">
    <text evidence="2">Belongs to the BCCT transporter (TC 2.A.15) family.</text>
</comment>
<dbReference type="InterPro" id="IPR000060">
    <property type="entry name" value="BCCT_transptr"/>
</dbReference>
<keyword evidence="5 8" id="KW-0812">Transmembrane</keyword>
<feature type="transmembrane region" description="Helical" evidence="8">
    <location>
        <begin position="324"/>
        <end position="344"/>
    </location>
</feature>
<feature type="transmembrane region" description="Helical" evidence="8">
    <location>
        <begin position="414"/>
        <end position="447"/>
    </location>
</feature>
<feature type="transmembrane region" description="Helical" evidence="8">
    <location>
        <begin position="155"/>
        <end position="173"/>
    </location>
</feature>
<evidence type="ECO:0000256" key="5">
    <source>
        <dbReference type="ARBA" id="ARBA00022692"/>
    </source>
</evidence>
<name>A0ABY5HLR2_9GAMM</name>
<evidence type="ECO:0000256" key="1">
    <source>
        <dbReference type="ARBA" id="ARBA00004651"/>
    </source>
</evidence>
<feature type="transmembrane region" description="Helical" evidence="8">
    <location>
        <begin position="58"/>
        <end position="78"/>
    </location>
</feature>
<feature type="transmembrane region" description="Helical" evidence="8">
    <location>
        <begin position="356"/>
        <end position="375"/>
    </location>
</feature>
<feature type="transmembrane region" description="Helical" evidence="8">
    <location>
        <begin position="484"/>
        <end position="504"/>
    </location>
</feature>
<gene>
    <name evidence="9" type="ORF">KDW95_21935</name>
</gene>
<evidence type="ECO:0000256" key="7">
    <source>
        <dbReference type="ARBA" id="ARBA00023136"/>
    </source>
</evidence>
<keyword evidence="7 8" id="KW-0472">Membrane</keyword>
<evidence type="ECO:0000313" key="9">
    <source>
        <dbReference type="EMBL" id="UTW11871.1"/>
    </source>
</evidence>
<feature type="transmembrane region" description="Helical" evidence="8">
    <location>
        <begin position="459"/>
        <end position="478"/>
    </location>
</feature>
<organism evidence="9 10">
    <name type="scientific">Marinobacterium rhizophilum</name>
    <dbReference type="NCBI Taxonomy" id="420402"/>
    <lineage>
        <taxon>Bacteria</taxon>
        <taxon>Pseudomonadati</taxon>
        <taxon>Pseudomonadota</taxon>
        <taxon>Gammaproteobacteria</taxon>
        <taxon>Oceanospirillales</taxon>
        <taxon>Oceanospirillaceae</taxon>
        <taxon>Marinobacterium</taxon>
    </lineage>
</organism>
<evidence type="ECO:0000256" key="8">
    <source>
        <dbReference type="SAM" id="Phobius"/>
    </source>
</evidence>
<dbReference type="PANTHER" id="PTHR30047">
    <property type="entry name" value="HIGH-AFFINITY CHOLINE TRANSPORT PROTEIN-RELATED"/>
    <property type="match status" value="1"/>
</dbReference>
<feature type="transmembrane region" description="Helical" evidence="8">
    <location>
        <begin position="98"/>
        <end position="119"/>
    </location>
</feature>
<dbReference type="PANTHER" id="PTHR30047:SF7">
    <property type="entry name" value="HIGH-AFFINITY CHOLINE TRANSPORT PROTEIN"/>
    <property type="match status" value="1"/>
</dbReference>
<keyword evidence="3" id="KW-0813">Transport</keyword>
<dbReference type="EMBL" id="CP073347">
    <property type="protein sequence ID" value="UTW11871.1"/>
    <property type="molecule type" value="Genomic_DNA"/>
</dbReference>
<evidence type="ECO:0000256" key="6">
    <source>
        <dbReference type="ARBA" id="ARBA00022989"/>
    </source>
</evidence>
<keyword evidence="6 8" id="KW-1133">Transmembrane helix</keyword>
<reference evidence="9" key="1">
    <citation type="submission" date="2021-04" db="EMBL/GenBank/DDBJ databases">
        <title>Oceanospirillales bacteria with DddD are important DMSP degraders in coastal seawater.</title>
        <authorList>
            <person name="Liu J."/>
        </authorList>
    </citation>
    <scope>NUCLEOTIDE SEQUENCE</scope>
    <source>
        <strain evidence="9">D13-1</strain>
    </source>
</reference>
<comment type="subcellular location">
    <subcellularLocation>
        <location evidence="1">Cell membrane</location>
        <topology evidence="1">Multi-pass membrane protein</topology>
    </subcellularLocation>
</comment>
<feature type="transmembrane region" description="Helical" evidence="8">
    <location>
        <begin position="241"/>
        <end position="260"/>
    </location>
</feature>
<feature type="transmembrane region" description="Helical" evidence="8">
    <location>
        <begin position="200"/>
        <end position="221"/>
    </location>
</feature>
<feature type="transmembrane region" description="Helical" evidence="8">
    <location>
        <begin position="272"/>
        <end position="296"/>
    </location>
</feature>
<evidence type="ECO:0000256" key="4">
    <source>
        <dbReference type="ARBA" id="ARBA00022475"/>
    </source>
</evidence>
<evidence type="ECO:0000313" key="10">
    <source>
        <dbReference type="Proteomes" id="UP001058461"/>
    </source>
</evidence>
<keyword evidence="10" id="KW-1185">Reference proteome</keyword>
<sequence>MSTLHTDSPQGAGRESGHPVMVVGAAVLVLAFVLFTVMNADYAAGLFNAAKSYIATDLAWYYIGLISFCLFLAVWLIFSRYGDIRLGKDSDRPEFSNFSWFSMLFGAGIGIGILFWSIAEPIYHLQGTPFISEAQQGTVAAAQVAMRVAIFHWGLHGWGLFAVTGLALAYFAYRKGLPLSIRSCLYPVFGEKIYGPIGHAADLLAVFGTVFGIATSLGLGAQQMNAGLAHLLGIEVSTTNQVILIAVISVIATASVLSGINKGIRILSEWNMHLTVLILGCFVVFGPTAYLLGAFVTNLGDYLVHAVELGFWVDPDPKGQWQGWWTIFYWGWWIAWAPFCGIFIARISRGRTLREFVLGVLIAPTVLAAFWITVFGNTAMFIELFAEGGLVAAVNEDVTGSLFKTIELMHLDGLVTLLMTIICVVMLVTYFVTSADSATLVICTLVCMGRDNPPARYRVFWGLAIGAVAAVLLFAGGLQALQTASIVAALPFSVVLILAIYGLLKSLREEKAAASLARHSALRSNTQAHGGEPSIVNP</sequence>
<proteinExistence type="inferred from homology"/>
<dbReference type="RefSeq" id="WP_255853915.1">
    <property type="nucleotide sequence ID" value="NZ_CP073347.1"/>
</dbReference>